<dbReference type="Pfam" id="PF13411">
    <property type="entry name" value="MerR_1"/>
    <property type="match status" value="1"/>
</dbReference>
<dbReference type="EMBL" id="JBBNFW010000110">
    <property type="protein sequence ID" value="MEQ2412166.1"/>
    <property type="molecule type" value="Genomic_DNA"/>
</dbReference>
<name>A0ABV1CKH1_9FIRM</name>
<dbReference type="InterPro" id="IPR009061">
    <property type="entry name" value="DNA-bd_dom_put_sf"/>
</dbReference>
<accession>A0ABV1CKH1</accession>
<gene>
    <name evidence="3" type="ORF">AAAX94_03830</name>
</gene>
<keyword evidence="1" id="KW-0472">Membrane</keyword>
<dbReference type="PROSITE" id="PS50937">
    <property type="entry name" value="HTH_MERR_2"/>
    <property type="match status" value="1"/>
</dbReference>
<dbReference type="InterPro" id="IPR000551">
    <property type="entry name" value="MerR-type_HTH_dom"/>
</dbReference>
<evidence type="ECO:0000256" key="1">
    <source>
        <dbReference type="SAM" id="Phobius"/>
    </source>
</evidence>
<protein>
    <submittedName>
        <fullName evidence="3">MerR family transcriptional regulator</fullName>
    </submittedName>
</protein>
<keyword evidence="1" id="KW-0812">Transmembrane</keyword>
<comment type="caution">
    <text evidence="3">The sequence shown here is derived from an EMBL/GenBank/DDBJ whole genome shotgun (WGS) entry which is preliminary data.</text>
</comment>
<keyword evidence="1" id="KW-1133">Transmembrane helix</keyword>
<proteinExistence type="predicted"/>
<sequence length="188" mass="21981">MALPHRNIHLLIPKRNPVNGYREYTEEDILLLNRIKMLRMLDIPVSDIRKILYEKEALTSVLNTHLLKIKEEENRLRQNYFLCEELIKMDMSVTDLSEEMLDKMISGKEEYIYQLERIKGQDRIQKIFDISKLIVCIVGGVIAVIMCVQLYLELCNTYMSASFKVITFVLGLILVVSILRIIVCNETK</sequence>
<feature type="domain" description="HTH merR-type" evidence="2">
    <location>
        <begin position="19"/>
        <end position="54"/>
    </location>
</feature>
<evidence type="ECO:0000313" key="3">
    <source>
        <dbReference type="EMBL" id="MEQ2412166.1"/>
    </source>
</evidence>
<dbReference type="Proteomes" id="UP001470752">
    <property type="component" value="Unassembled WGS sequence"/>
</dbReference>
<dbReference type="SUPFAM" id="SSF46955">
    <property type="entry name" value="Putative DNA-binding domain"/>
    <property type="match status" value="1"/>
</dbReference>
<reference evidence="3 4" key="1">
    <citation type="submission" date="2024-04" db="EMBL/GenBank/DDBJ databases">
        <title>Human intestinal bacterial collection.</title>
        <authorList>
            <person name="Pauvert C."/>
            <person name="Hitch T.C.A."/>
            <person name="Clavel T."/>
        </authorList>
    </citation>
    <scope>NUCLEOTIDE SEQUENCE [LARGE SCALE GENOMIC DNA]</scope>
    <source>
        <strain evidence="3 4">CLA-AA-H161</strain>
    </source>
</reference>
<evidence type="ECO:0000313" key="4">
    <source>
        <dbReference type="Proteomes" id="UP001470752"/>
    </source>
</evidence>
<dbReference type="Gene3D" id="1.10.1660.10">
    <property type="match status" value="1"/>
</dbReference>
<keyword evidence="4" id="KW-1185">Reference proteome</keyword>
<evidence type="ECO:0000259" key="2">
    <source>
        <dbReference type="PROSITE" id="PS50937"/>
    </source>
</evidence>
<feature type="transmembrane region" description="Helical" evidence="1">
    <location>
        <begin position="158"/>
        <end position="183"/>
    </location>
</feature>
<feature type="transmembrane region" description="Helical" evidence="1">
    <location>
        <begin position="133"/>
        <end position="152"/>
    </location>
</feature>
<dbReference type="RefSeq" id="WP_349082628.1">
    <property type="nucleotide sequence ID" value="NZ_JBBNFW010000110.1"/>
</dbReference>
<organism evidence="3 4">
    <name type="scientific">Blautia acetigignens</name>
    <dbReference type="NCBI Taxonomy" id="2981783"/>
    <lineage>
        <taxon>Bacteria</taxon>
        <taxon>Bacillati</taxon>
        <taxon>Bacillota</taxon>
        <taxon>Clostridia</taxon>
        <taxon>Lachnospirales</taxon>
        <taxon>Lachnospiraceae</taxon>
        <taxon>Blautia</taxon>
    </lineage>
</organism>